<organism evidence="3 4">
    <name type="scientific">Mizuhopecten yessoensis</name>
    <name type="common">Japanese scallop</name>
    <name type="synonym">Patinopecten yessoensis</name>
    <dbReference type="NCBI Taxonomy" id="6573"/>
    <lineage>
        <taxon>Eukaryota</taxon>
        <taxon>Metazoa</taxon>
        <taxon>Spiralia</taxon>
        <taxon>Lophotrochozoa</taxon>
        <taxon>Mollusca</taxon>
        <taxon>Bivalvia</taxon>
        <taxon>Autobranchia</taxon>
        <taxon>Pteriomorphia</taxon>
        <taxon>Pectinida</taxon>
        <taxon>Pectinoidea</taxon>
        <taxon>Pectinidae</taxon>
        <taxon>Mizuhopecten</taxon>
    </lineage>
</organism>
<dbReference type="InterPro" id="IPR001680">
    <property type="entry name" value="WD40_rpt"/>
</dbReference>
<keyword evidence="1" id="KW-0853">WD repeat</keyword>
<feature type="repeat" description="WD" evidence="1">
    <location>
        <begin position="126"/>
        <end position="167"/>
    </location>
</feature>
<sequence length="351" mass="38859">MSRRRLEAAILAGQQIEQGKSWPQQYTGMQIIKEVYFDIDSLGPVYSLQYSYDGESLAVGFGNGAIRLYESRTGEFIKELRKPRYGGLQIMCLRFHTKVHHILLASTADGKVFECNTKDDSIAEVISEKGNEINCLDFDIDGLSFATGGKDLAIRIYDAKTYKILNTYKGFSIKENHSEIDSAGCSMRVFALKYHPEIENIFVTGGWDSHLKIWDDRCVDGQAVVRTIHGPHICGDSLDIKGYEILTGSWRKKDALQIWDYSSGKVKTEVNFELGGCDGSYLYCGQFCDNDVIMAAGSGTKSCEAINRNTGKMVGEVKFDKAVIAMDTVAGGRLFACGGEDKKFVLGALSD</sequence>
<comment type="caution">
    <text evidence="3">The sequence shown here is derived from an EMBL/GenBank/DDBJ whole genome shotgun (WGS) entry which is preliminary data.</text>
</comment>
<dbReference type="Proteomes" id="UP000242188">
    <property type="component" value="Unassembled WGS sequence"/>
</dbReference>
<evidence type="ECO:0000256" key="1">
    <source>
        <dbReference type="PROSITE-ProRule" id="PRU00221"/>
    </source>
</evidence>
<dbReference type="InterPro" id="IPR015943">
    <property type="entry name" value="WD40/YVTN_repeat-like_dom_sf"/>
</dbReference>
<dbReference type="Pfam" id="PF12894">
    <property type="entry name" value="ANAPC4_WD40"/>
    <property type="match status" value="1"/>
</dbReference>
<dbReference type="EMBL" id="NEDP02005488">
    <property type="protein sequence ID" value="OWF40099.1"/>
    <property type="molecule type" value="Genomic_DNA"/>
</dbReference>
<dbReference type="OrthoDB" id="361494at2759"/>
<dbReference type="Gene3D" id="2.130.10.10">
    <property type="entry name" value="YVTN repeat-like/Quinoprotein amine dehydrogenase"/>
    <property type="match status" value="2"/>
</dbReference>
<accession>A0A210PUC3</accession>
<evidence type="ECO:0000313" key="4">
    <source>
        <dbReference type="Proteomes" id="UP000242188"/>
    </source>
</evidence>
<dbReference type="STRING" id="6573.A0A210PUC3"/>
<dbReference type="SUPFAM" id="SSF50978">
    <property type="entry name" value="WD40 repeat-like"/>
    <property type="match status" value="1"/>
</dbReference>
<proteinExistence type="predicted"/>
<dbReference type="Pfam" id="PF00400">
    <property type="entry name" value="WD40"/>
    <property type="match status" value="2"/>
</dbReference>
<dbReference type="PANTHER" id="PTHR47822">
    <property type="entry name" value="CARBOHYDRATE BINDING DOMAIN CONTAINING PROTEIN"/>
    <property type="match status" value="1"/>
</dbReference>
<dbReference type="PROSITE" id="PS50082">
    <property type="entry name" value="WD_REPEATS_2"/>
    <property type="match status" value="2"/>
</dbReference>
<reference evidence="3 4" key="1">
    <citation type="journal article" date="2017" name="Nat. Ecol. Evol.">
        <title>Scallop genome provides insights into evolution of bilaterian karyotype and development.</title>
        <authorList>
            <person name="Wang S."/>
            <person name="Zhang J."/>
            <person name="Jiao W."/>
            <person name="Li J."/>
            <person name="Xun X."/>
            <person name="Sun Y."/>
            <person name="Guo X."/>
            <person name="Huan P."/>
            <person name="Dong B."/>
            <person name="Zhang L."/>
            <person name="Hu X."/>
            <person name="Sun X."/>
            <person name="Wang J."/>
            <person name="Zhao C."/>
            <person name="Wang Y."/>
            <person name="Wang D."/>
            <person name="Huang X."/>
            <person name="Wang R."/>
            <person name="Lv J."/>
            <person name="Li Y."/>
            <person name="Zhang Z."/>
            <person name="Liu B."/>
            <person name="Lu W."/>
            <person name="Hui Y."/>
            <person name="Liang J."/>
            <person name="Zhou Z."/>
            <person name="Hou R."/>
            <person name="Li X."/>
            <person name="Liu Y."/>
            <person name="Li H."/>
            <person name="Ning X."/>
            <person name="Lin Y."/>
            <person name="Zhao L."/>
            <person name="Xing Q."/>
            <person name="Dou J."/>
            <person name="Li Y."/>
            <person name="Mao J."/>
            <person name="Guo H."/>
            <person name="Dou H."/>
            <person name="Li T."/>
            <person name="Mu C."/>
            <person name="Jiang W."/>
            <person name="Fu Q."/>
            <person name="Fu X."/>
            <person name="Miao Y."/>
            <person name="Liu J."/>
            <person name="Yu Q."/>
            <person name="Li R."/>
            <person name="Liao H."/>
            <person name="Li X."/>
            <person name="Kong Y."/>
            <person name="Jiang Z."/>
            <person name="Chourrout D."/>
            <person name="Li R."/>
            <person name="Bao Z."/>
        </authorList>
    </citation>
    <scope>NUCLEOTIDE SEQUENCE [LARGE SCALE GENOMIC DNA]</scope>
    <source>
        <strain evidence="3 4">PY_sf001</strain>
    </source>
</reference>
<feature type="domain" description="Anaphase-promoting complex subunit 4-like WD40" evidence="2">
    <location>
        <begin position="44"/>
        <end position="96"/>
    </location>
</feature>
<dbReference type="AlphaFoldDB" id="A0A210PUC3"/>
<dbReference type="InterPro" id="IPR024977">
    <property type="entry name" value="Apc4-like_WD40_dom"/>
</dbReference>
<name>A0A210PUC3_MIZYE</name>
<feature type="repeat" description="WD" evidence="1">
    <location>
        <begin position="182"/>
        <end position="215"/>
    </location>
</feature>
<dbReference type="InterPro" id="IPR036322">
    <property type="entry name" value="WD40_repeat_dom_sf"/>
</dbReference>
<evidence type="ECO:0000313" key="3">
    <source>
        <dbReference type="EMBL" id="OWF40099.1"/>
    </source>
</evidence>
<gene>
    <name evidence="3" type="ORF">KP79_PYT06489</name>
</gene>
<dbReference type="PANTHER" id="PTHR47822:SF3">
    <property type="entry name" value="ANAPHASE-PROMOTING COMPLEX SUBUNIT 4-LIKE WD40 DOMAIN-CONTAINING PROTEIN"/>
    <property type="match status" value="1"/>
</dbReference>
<protein>
    <submittedName>
        <fullName evidence="3">WD repeat-containing protein slp1</fullName>
    </submittedName>
</protein>
<dbReference type="SMART" id="SM00320">
    <property type="entry name" value="WD40"/>
    <property type="match status" value="5"/>
</dbReference>
<evidence type="ECO:0000259" key="2">
    <source>
        <dbReference type="Pfam" id="PF12894"/>
    </source>
</evidence>
<keyword evidence="4" id="KW-1185">Reference proteome</keyword>